<sequence>MVEIDYINVRFACHVCKLKSFSERTKLRKHLLLEEEIEIEPRKLGKRSIDTNVVHVKSSKIKVYEEKDDIVKMYYGCVVCPDYFVQLDDYTDHINKEHLGMLDDDYDLVASGPLPSTIILPNSTIADTDEQVSVKKSKTTTEAITRLYSFQARNDNLTTTASTQTRMIGGIIESIDLEAYTMYTEDGDECYSLTTKDHMPTVIQTCAKKGIRIVPCKTPEEKPANPFEKHVTIDDEYLEYMILTRKINTKPLLNNTFKEINDVQLSIINQDWNGNEYFCAVCAQMLAGCILVNNDEVLFVNCIEIYNRFRHLDAHAERHSIQKSSLPDGTELYDGLKICNMDSDNSHKLVLGSHVINALVTSSLRLDLDQPKPELGPSTHSFHPTQNTRLFLSAYSLHKSDNLLKMKSTQINTFDKYAQLKQIRSKYTVPSTYRLSRCSSRITDNNFSRPYTVFTVYTMEDGDQFGDLKLGSRILRLMASTVFEGKRSINRTDLKKIAPVKKDTSVYHNYQKILELDAENDEILFLGNQNLERILVSIAEKITPQLKEANSKVEKKILEKTRK</sequence>
<reference evidence="2" key="1">
    <citation type="submission" date="2021-01" db="EMBL/GenBank/DDBJ databases">
        <title>Metabolic potential, ecology and presence of endohyphal bacteria is reflected in genomic diversity of Mucoromycotina.</title>
        <authorList>
            <person name="Muszewska A."/>
            <person name="Okrasinska A."/>
            <person name="Steczkiewicz K."/>
            <person name="Drgas O."/>
            <person name="Orlowska M."/>
            <person name="Perlinska-Lenart U."/>
            <person name="Aleksandrzak-Piekarczyk T."/>
            <person name="Szatraj K."/>
            <person name="Zielenkiewicz U."/>
            <person name="Pilsyk S."/>
            <person name="Malc E."/>
            <person name="Mieczkowski P."/>
            <person name="Kruszewska J.S."/>
            <person name="Biernat P."/>
            <person name="Pawlowska J."/>
        </authorList>
    </citation>
    <scope>NUCLEOTIDE SEQUENCE</scope>
    <source>
        <strain evidence="2">WA0000018081</strain>
    </source>
</reference>
<organism evidence="2 3">
    <name type="scientific">Thamnidium elegans</name>
    <dbReference type="NCBI Taxonomy" id="101142"/>
    <lineage>
        <taxon>Eukaryota</taxon>
        <taxon>Fungi</taxon>
        <taxon>Fungi incertae sedis</taxon>
        <taxon>Mucoromycota</taxon>
        <taxon>Mucoromycotina</taxon>
        <taxon>Mucoromycetes</taxon>
        <taxon>Mucorales</taxon>
        <taxon>Mucorineae</taxon>
        <taxon>Mucoraceae</taxon>
        <taxon>Thamnidium</taxon>
    </lineage>
</organism>
<proteinExistence type="predicted"/>
<gene>
    <name evidence="2" type="ORF">INT48_009831</name>
</gene>
<dbReference type="Proteomes" id="UP000613177">
    <property type="component" value="Unassembled WGS sequence"/>
</dbReference>
<name>A0A8H7SJL5_9FUNG</name>
<comment type="caution">
    <text evidence="2">The sequence shown here is derived from an EMBL/GenBank/DDBJ whole genome shotgun (WGS) entry which is preliminary data.</text>
</comment>
<protein>
    <recommendedName>
        <fullName evidence="1">C2H2-type domain-containing protein</fullName>
    </recommendedName>
</protein>
<feature type="domain" description="C2H2-type" evidence="1">
    <location>
        <begin position="77"/>
        <end position="98"/>
    </location>
</feature>
<evidence type="ECO:0000313" key="3">
    <source>
        <dbReference type="Proteomes" id="UP000613177"/>
    </source>
</evidence>
<evidence type="ECO:0000259" key="1">
    <source>
        <dbReference type="PROSITE" id="PS00028"/>
    </source>
</evidence>
<evidence type="ECO:0000313" key="2">
    <source>
        <dbReference type="EMBL" id="KAG2230261.1"/>
    </source>
</evidence>
<accession>A0A8H7SJL5</accession>
<dbReference type="PROSITE" id="PS00028">
    <property type="entry name" value="ZINC_FINGER_C2H2_1"/>
    <property type="match status" value="1"/>
</dbReference>
<dbReference type="AlphaFoldDB" id="A0A8H7SJL5"/>
<keyword evidence="3" id="KW-1185">Reference proteome</keyword>
<dbReference type="EMBL" id="JAEPRE010000213">
    <property type="protein sequence ID" value="KAG2230261.1"/>
    <property type="molecule type" value="Genomic_DNA"/>
</dbReference>
<dbReference type="InterPro" id="IPR013087">
    <property type="entry name" value="Znf_C2H2_type"/>
</dbReference>